<proteinExistence type="inferred from homology"/>
<dbReference type="GO" id="GO:0005840">
    <property type="term" value="C:ribosome"/>
    <property type="evidence" value="ECO:0007669"/>
    <property type="project" value="UniProtKB-KW"/>
</dbReference>
<dbReference type="Gene3D" id="3.40.1370.10">
    <property type="match status" value="1"/>
</dbReference>
<evidence type="ECO:0000313" key="9">
    <source>
        <dbReference type="Proteomes" id="UP000606463"/>
    </source>
</evidence>
<evidence type="ECO:0000256" key="4">
    <source>
        <dbReference type="ARBA" id="ARBA00022980"/>
    </source>
</evidence>
<evidence type="ECO:0000256" key="5">
    <source>
        <dbReference type="ARBA" id="ARBA00023274"/>
    </source>
</evidence>
<accession>A0A9D0YRY7</accession>
<dbReference type="InterPro" id="IPR002136">
    <property type="entry name" value="Ribosomal_uL4"/>
</dbReference>
<evidence type="ECO:0000256" key="7">
    <source>
        <dbReference type="HAMAP-Rule" id="MF_01328"/>
    </source>
</evidence>
<keyword evidence="4 7" id="KW-0689">Ribosomal protein</keyword>
<dbReference type="InterPro" id="IPR013005">
    <property type="entry name" value="Ribosomal_uL4-like"/>
</dbReference>
<evidence type="ECO:0000313" key="8">
    <source>
        <dbReference type="EMBL" id="HIP98642.1"/>
    </source>
</evidence>
<comment type="function">
    <text evidence="7">Forms part of the polypeptide exit tunnel.</text>
</comment>
<dbReference type="PANTHER" id="PTHR10746:SF6">
    <property type="entry name" value="LARGE RIBOSOMAL SUBUNIT PROTEIN UL4M"/>
    <property type="match status" value="1"/>
</dbReference>
<keyword evidence="3 7" id="KW-0694">RNA-binding</keyword>
<sequence>MEVKKVEVQFREDIFNVPVKKHVLWEVVKWQLAKRRAGTHSTKTRGEVAYSGRKLLPQKGTGNARHGDRGAPIFVGGGIAHGPKPRDYSYNLNKKIRRKALKMALSDRAREGNITVVEDFGFEKPKTKQAVAFLKSLGLENQKVLIIIPEKDENIHKSFRNLPNVIVLPAEGLNVYDILWANHLVITKNALQKIEERLAK</sequence>
<comment type="caution">
    <text evidence="8">The sequence shown here is derived from an EMBL/GenBank/DDBJ whole genome shotgun (WGS) entry which is preliminary data.</text>
</comment>
<comment type="function">
    <text evidence="7">One of the primary rRNA binding proteins, this protein initially binds near the 5'-end of the 23S rRNA. It is important during the early stages of 50S assembly. It makes multiple contacts with different domains of the 23S rRNA in the assembled 50S subunit and ribosome.</text>
</comment>
<dbReference type="EMBL" id="DQVE01000049">
    <property type="protein sequence ID" value="HIP98642.1"/>
    <property type="molecule type" value="Genomic_DNA"/>
</dbReference>
<dbReference type="HAMAP" id="MF_01328_B">
    <property type="entry name" value="Ribosomal_uL4_B"/>
    <property type="match status" value="1"/>
</dbReference>
<dbReference type="GO" id="GO:0003735">
    <property type="term" value="F:structural constituent of ribosome"/>
    <property type="evidence" value="ECO:0007669"/>
    <property type="project" value="InterPro"/>
</dbReference>
<gene>
    <name evidence="7" type="primary">rplD</name>
    <name evidence="8" type="ORF">EYH37_04695</name>
</gene>
<evidence type="ECO:0000256" key="6">
    <source>
        <dbReference type="ARBA" id="ARBA00035244"/>
    </source>
</evidence>
<evidence type="ECO:0000256" key="3">
    <source>
        <dbReference type="ARBA" id="ARBA00022884"/>
    </source>
</evidence>
<dbReference type="GO" id="GO:0019843">
    <property type="term" value="F:rRNA binding"/>
    <property type="evidence" value="ECO:0007669"/>
    <property type="project" value="UniProtKB-UniRule"/>
</dbReference>
<dbReference type="PANTHER" id="PTHR10746">
    <property type="entry name" value="50S RIBOSOMAL PROTEIN L4"/>
    <property type="match status" value="1"/>
</dbReference>
<dbReference type="GO" id="GO:1990904">
    <property type="term" value="C:ribonucleoprotein complex"/>
    <property type="evidence" value="ECO:0007669"/>
    <property type="project" value="UniProtKB-KW"/>
</dbReference>
<dbReference type="Proteomes" id="UP000606463">
    <property type="component" value="Unassembled WGS sequence"/>
</dbReference>
<name>A0A9D0YRY7_AQUAO</name>
<keyword evidence="2 7" id="KW-0699">rRNA-binding</keyword>
<organism evidence="8 9">
    <name type="scientific">Aquifex aeolicus</name>
    <dbReference type="NCBI Taxonomy" id="63363"/>
    <lineage>
        <taxon>Bacteria</taxon>
        <taxon>Pseudomonadati</taxon>
        <taxon>Aquificota</taxon>
        <taxon>Aquificia</taxon>
        <taxon>Aquificales</taxon>
        <taxon>Aquificaceae</taxon>
        <taxon>Aquifex</taxon>
    </lineage>
</organism>
<comment type="subunit">
    <text evidence="7">Part of the 50S ribosomal subunit.</text>
</comment>
<dbReference type="FunFam" id="3.40.1370.10:FF:000004">
    <property type="entry name" value="50S ribosomal protein L4"/>
    <property type="match status" value="1"/>
</dbReference>
<reference evidence="8" key="1">
    <citation type="journal article" date="2020" name="ISME J.">
        <title>Gammaproteobacteria mediating utilization of methyl-, sulfur- and petroleum organic compounds in deep ocean hydrothermal plumes.</title>
        <authorList>
            <person name="Zhou Z."/>
            <person name="Liu Y."/>
            <person name="Pan J."/>
            <person name="Cron B.R."/>
            <person name="Toner B.M."/>
            <person name="Anantharaman K."/>
            <person name="Breier J.A."/>
            <person name="Dick G.J."/>
            <person name="Li M."/>
        </authorList>
    </citation>
    <scope>NUCLEOTIDE SEQUENCE</scope>
    <source>
        <strain evidence="8">SZUA-1501</strain>
    </source>
</reference>
<keyword evidence="5 7" id="KW-0687">Ribonucleoprotein</keyword>
<dbReference type="GO" id="GO:0006412">
    <property type="term" value="P:translation"/>
    <property type="evidence" value="ECO:0007669"/>
    <property type="project" value="UniProtKB-UniRule"/>
</dbReference>
<dbReference type="SUPFAM" id="SSF52166">
    <property type="entry name" value="Ribosomal protein L4"/>
    <property type="match status" value="1"/>
</dbReference>
<dbReference type="InterPro" id="IPR023574">
    <property type="entry name" value="Ribosomal_uL4_dom_sf"/>
</dbReference>
<comment type="similarity">
    <text evidence="1 7">Belongs to the universal ribosomal protein uL4 family.</text>
</comment>
<dbReference type="Pfam" id="PF00573">
    <property type="entry name" value="Ribosomal_L4"/>
    <property type="match status" value="1"/>
</dbReference>
<dbReference type="NCBIfam" id="TIGR03953">
    <property type="entry name" value="rplD_bact"/>
    <property type="match status" value="1"/>
</dbReference>
<evidence type="ECO:0000256" key="2">
    <source>
        <dbReference type="ARBA" id="ARBA00022730"/>
    </source>
</evidence>
<protein>
    <recommendedName>
        <fullName evidence="6 7">Large ribosomal subunit protein uL4</fullName>
    </recommendedName>
</protein>
<evidence type="ECO:0000256" key="1">
    <source>
        <dbReference type="ARBA" id="ARBA00010528"/>
    </source>
</evidence>
<dbReference type="AlphaFoldDB" id="A0A9D0YRY7"/>